<name>A0A1G2U203_9BACT</name>
<gene>
    <name evidence="3" type="ORF">A2920_02740</name>
</gene>
<dbReference type="PANTHER" id="PTHR46401">
    <property type="entry name" value="GLYCOSYLTRANSFERASE WBBK-RELATED"/>
    <property type="match status" value="1"/>
</dbReference>
<dbReference type="AlphaFoldDB" id="A0A1G2U203"/>
<feature type="domain" description="Glycosyl transferase family 1" evidence="2">
    <location>
        <begin position="187"/>
        <end position="353"/>
    </location>
</feature>
<sequence length="374" mass="43368">MKRIIYIANIRLPTEKAHGIQIMKMCEALALCGNEVELLIPRRLNSIKEDPFEYYKVRKIFKISRLPCIDLISWFGRFGYMLENLSFAESVFWRVLTRKGKRDHIFYSRDELALFYLSNIGLRCVWESHMGHLNIFSRALIRRRTKIISITNGLKDYYVRHGSQSHDVLVSPDGVDLDQFNLPLLLEEARRKINFSTDDRVALYTGHLYQWKGADTLALASRHLPTSVSVVFVGGTERHIKDFHNRYGTHENIFILGKKPHHEIPIYLKSADLLVVPNSAKEDISKLYTSPLKLFEYMASRVPIIASDLPSLREIVDESMVFFFKPDDAEDLARVIKEALSHYEVAKNRAQKAFAKVQGYSWQKRAEKILTFIS</sequence>
<evidence type="ECO:0000259" key="2">
    <source>
        <dbReference type="Pfam" id="PF00534"/>
    </source>
</evidence>
<evidence type="ECO:0000313" key="3">
    <source>
        <dbReference type="EMBL" id="OHB03555.1"/>
    </source>
</evidence>
<organism evidence="3 4">
    <name type="scientific">Candidatus Zambryskibacteria bacterium RIFCSPLOWO2_01_FULL_43_17</name>
    <dbReference type="NCBI Taxonomy" id="1802760"/>
    <lineage>
        <taxon>Bacteria</taxon>
        <taxon>Candidatus Zambryskiibacteriota</taxon>
    </lineage>
</organism>
<dbReference type="EMBL" id="MHWD01000018">
    <property type="protein sequence ID" value="OHB03555.1"/>
    <property type="molecule type" value="Genomic_DNA"/>
</dbReference>
<evidence type="ECO:0000313" key="4">
    <source>
        <dbReference type="Proteomes" id="UP000179283"/>
    </source>
</evidence>
<dbReference type="PANTHER" id="PTHR46401:SF2">
    <property type="entry name" value="GLYCOSYLTRANSFERASE WBBK-RELATED"/>
    <property type="match status" value="1"/>
</dbReference>
<dbReference type="SUPFAM" id="SSF53756">
    <property type="entry name" value="UDP-Glycosyltransferase/glycogen phosphorylase"/>
    <property type="match status" value="1"/>
</dbReference>
<comment type="caution">
    <text evidence="3">The sequence shown here is derived from an EMBL/GenBank/DDBJ whole genome shotgun (WGS) entry which is preliminary data.</text>
</comment>
<dbReference type="Pfam" id="PF00534">
    <property type="entry name" value="Glycos_transf_1"/>
    <property type="match status" value="1"/>
</dbReference>
<dbReference type="Proteomes" id="UP000179283">
    <property type="component" value="Unassembled WGS sequence"/>
</dbReference>
<evidence type="ECO:0000256" key="1">
    <source>
        <dbReference type="ARBA" id="ARBA00022679"/>
    </source>
</evidence>
<protein>
    <recommendedName>
        <fullName evidence="2">Glycosyl transferase family 1 domain-containing protein</fullName>
    </recommendedName>
</protein>
<dbReference type="GO" id="GO:0016757">
    <property type="term" value="F:glycosyltransferase activity"/>
    <property type="evidence" value="ECO:0007669"/>
    <property type="project" value="InterPro"/>
</dbReference>
<accession>A0A1G2U203</accession>
<dbReference type="InterPro" id="IPR001296">
    <property type="entry name" value="Glyco_trans_1"/>
</dbReference>
<reference evidence="3 4" key="1">
    <citation type="journal article" date="2016" name="Nat. Commun.">
        <title>Thousands of microbial genomes shed light on interconnected biogeochemical processes in an aquifer system.</title>
        <authorList>
            <person name="Anantharaman K."/>
            <person name="Brown C.T."/>
            <person name="Hug L.A."/>
            <person name="Sharon I."/>
            <person name="Castelle C.J."/>
            <person name="Probst A.J."/>
            <person name="Thomas B.C."/>
            <person name="Singh A."/>
            <person name="Wilkins M.J."/>
            <person name="Karaoz U."/>
            <person name="Brodie E.L."/>
            <person name="Williams K.H."/>
            <person name="Hubbard S.S."/>
            <person name="Banfield J.F."/>
        </authorList>
    </citation>
    <scope>NUCLEOTIDE SEQUENCE [LARGE SCALE GENOMIC DNA]</scope>
</reference>
<dbReference type="Gene3D" id="3.40.50.2000">
    <property type="entry name" value="Glycogen Phosphorylase B"/>
    <property type="match status" value="2"/>
</dbReference>
<proteinExistence type="predicted"/>
<keyword evidence="1" id="KW-0808">Transferase</keyword>